<evidence type="ECO:0000256" key="6">
    <source>
        <dbReference type="PIRNR" id="PIRNR039090"/>
    </source>
</evidence>
<keyword evidence="5" id="KW-0143">Chaperone</keyword>
<dbReference type="PANTHER" id="PTHR34773:SF1">
    <property type="entry name" value="FLAGELLAR SECRETION CHAPERONE FLIS"/>
    <property type="match status" value="1"/>
</dbReference>
<organism evidence="7 8">
    <name type="scientific">Shewanella youngdeokensis</name>
    <dbReference type="NCBI Taxonomy" id="2999068"/>
    <lineage>
        <taxon>Bacteria</taxon>
        <taxon>Pseudomonadati</taxon>
        <taxon>Pseudomonadota</taxon>
        <taxon>Gammaproteobacteria</taxon>
        <taxon>Alteromonadales</taxon>
        <taxon>Shewanellaceae</taxon>
        <taxon>Shewanella</taxon>
    </lineage>
</organism>
<evidence type="ECO:0000256" key="2">
    <source>
        <dbReference type="ARBA" id="ARBA00008787"/>
    </source>
</evidence>
<dbReference type="Gene3D" id="1.20.120.340">
    <property type="entry name" value="Flagellar protein FliS"/>
    <property type="match status" value="1"/>
</dbReference>
<keyword evidence="7" id="KW-0966">Cell projection</keyword>
<evidence type="ECO:0000256" key="1">
    <source>
        <dbReference type="ARBA" id="ARBA00004514"/>
    </source>
</evidence>
<dbReference type="Pfam" id="PF02561">
    <property type="entry name" value="FliS"/>
    <property type="match status" value="1"/>
</dbReference>
<evidence type="ECO:0000256" key="4">
    <source>
        <dbReference type="ARBA" id="ARBA00022795"/>
    </source>
</evidence>
<dbReference type="CDD" id="cd16098">
    <property type="entry name" value="FliS"/>
    <property type="match status" value="1"/>
</dbReference>
<protein>
    <recommendedName>
        <fullName evidence="6">Flagellar secretion chaperone FliS</fullName>
    </recommendedName>
</protein>
<evidence type="ECO:0000313" key="7">
    <source>
        <dbReference type="EMBL" id="WOT06245.1"/>
    </source>
</evidence>
<gene>
    <name evidence="7" type="primary">fliS</name>
    <name evidence="7" type="ORF">RGE70_05445</name>
</gene>
<dbReference type="InterPro" id="IPR036584">
    <property type="entry name" value="FliS_sf"/>
</dbReference>
<sequence length="133" mass="14406">MRGSLQSYRKVSLDSSLAVASPHKVIQMMFAGALERLAQGRYAIEQNNLELKGVSLGKAVSIIAGLNSSLNMDAEGDVAGNLSALYDFMLRRVSEANINNDVTGIDEAAKILRMIKEGWDAIPAELHELSSEK</sequence>
<evidence type="ECO:0000256" key="5">
    <source>
        <dbReference type="ARBA" id="ARBA00023186"/>
    </source>
</evidence>
<dbReference type="PIRSF" id="PIRSF039090">
    <property type="entry name" value="Flis"/>
    <property type="match status" value="1"/>
</dbReference>
<dbReference type="PANTHER" id="PTHR34773">
    <property type="entry name" value="FLAGELLAR SECRETION CHAPERONE FLIS"/>
    <property type="match status" value="1"/>
</dbReference>
<dbReference type="RefSeq" id="WP_310470519.1">
    <property type="nucleotide sequence ID" value="NZ_CP136522.1"/>
</dbReference>
<dbReference type="InterPro" id="IPR003713">
    <property type="entry name" value="FliS"/>
</dbReference>
<keyword evidence="7" id="KW-0282">Flagellum</keyword>
<keyword evidence="8" id="KW-1185">Reference proteome</keyword>
<keyword evidence="4 6" id="KW-1005">Bacterial flagellum biogenesis</keyword>
<comment type="subcellular location">
    <subcellularLocation>
        <location evidence="1 6">Cytoplasm</location>
        <location evidence="1 6">Cytosol</location>
    </subcellularLocation>
</comment>
<dbReference type="Proteomes" id="UP001529491">
    <property type="component" value="Chromosome"/>
</dbReference>
<dbReference type="SUPFAM" id="SSF101116">
    <property type="entry name" value="Flagellar export chaperone FliS"/>
    <property type="match status" value="1"/>
</dbReference>
<name>A0ABZ0K121_9GAMM</name>
<evidence type="ECO:0000256" key="3">
    <source>
        <dbReference type="ARBA" id="ARBA00022490"/>
    </source>
</evidence>
<keyword evidence="7" id="KW-0969">Cilium</keyword>
<keyword evidence="3 6" id="KW-0963">Cytoplasm</keyword>
<comment type="similarity">
    <text evidence="2 6">Belongs to the FliS family.</text>
</comment>
<accession>A0ABZ0K121</accession>
<dbReference type="NCBIfam" id="TIGR00208">
    <property type="entry name" value="fliS"/>
    <property type="match status" value="1"/>
</dbReference>
<dbReference type="EMBL" id="CP136522">
    <property type="protein sequence ID" value="WOT06245.1"/>
    <property type="molecule type" value="Genomic_DNA"/>
</dbReference>
<evidence type="ECO:0000313" key="8">
    <source>
        <dbReference type="Proteomes" id="UP001529491"/>
    </source>
</evidence>
<reference evidence="7 8" key="1">
    <citation type="submission" date="2023-10" db="EMBL/GenBank/DDBJ databases">
        <title>Complete genome sequence of Shewanella sp. DAU334.</title>
        <authorList>
            <person name="Lee Y.-S."/>
            <person name="Jeong H.-R."/>
            <person name="Hwang E.-J."/>
            <person name="Choi Y.-L."/>
            <person name="Kim G.-D."/>
        </authorList>
    </citation>
    <scope>NUCLEOTIDE SEQUENCE [LARGE SCALE GENOMIC DNA]</scope>
    <source>
        <strain evidence="7 8">DAU334</strain>
    </source>
</reference>
<proteinExistence type="inferred from homology"/>